<sequence>MDVVDNSTGGQAPSPLPNQSPATGAAPAAALPAEPDAEPDADCGCRLDTADRAEEGRAAQGRPGDPSTETDPTDEGRAWWVACHDPFGRDRSVTVLVEGSEIAVISPPGAGAVMSARQTRRLRSTLDRAARTAGNRRP</sequence>
<reference evidence="3" key="1">
    <citation type="submission" date="2016-06" db="EMBL/GenBank/DDBJ databases">
        <title>Complete genome sequence of Actinoalloteichus fjordicus DSM 46855 (=ADI127-17), type strain of the new species Actinoalloteichus fjordicus.</title>
        <authorList>
            <person name="Ruckert C."/>
            <person name="Nouioui I."/>
            <person name="Willmese J."/>
            <person name="van Wezel G."/>
            <person name="Klenk H.-P."/>
            <person name="Kalinowski J."/>
            <person name="Zotchev S.B."/>
        </authorList>
    </citation>
    <scope>NUCLEOTIDE SEQUENCE [LARGE SCALE GENOMIC DNA]</scope>
    <source>
        <strain evidence="3">ADI127-7</strain>
    </source>
</reference>
<evidence type="ECO:0000313" key="3">
    <source>
        <dbReference type="Proteomes" id="UP000185511"/>
    </source>
</evidence>
<feature type="compositionally biased region" description="Low complexity" evidence="1">
    <location>
        <begin position="21"/>
        <end position="34"/>
    </location>
</feature>
<feature type="compositionally biased region" description="Polar residues" evidence="1">
    <location>
        <begin position="1"/>
        <end position="11"/>
    </location>
</feature>
<evidence type="ECO:0000313" key="2">
    <source>
        <dbReference type="EMBL" id="APU17255.1"/>
    </source>
</evidence>
<evidence type="ECO:0000256" key="1">
    <source>
        <dbReference type="SAM" id="MobiDB-lite"/>
    </source>
</evidence>
<protein>
    <submittedName>
        <fullName evidence="2">Uncharacterized protein</fullName>
    </submittedName>
</protein>
<feature type="region of interest" description="Disordered" evidence="1">
    <location>
        <begin position="1"/>
        <end position="77"/>
    </location>
</feature>
<organism evidence="2 3">
    <name type="scientific">Actinoalloteichus fjordicus</name>
    <dbReference type="NCBI Taxonomy" id="1612552"/>
    <lineage>
        <taxon>Bacteria</taxon>
        <taxon>Bacillati</taxon>
        <taxon>Actinomycetota</taxon>
        <taxon>Actinomycetes</taxon>
        <taxon>Pseudonocardiales</taxon>
        <taxon>Pseudonocardiaceae</taxon>
        <taxon>Actinoalloteichus</taxon>
    </lineage>
</organism>
<proteinExistence type="predicted"/>
<name>A0AAC9PUN0_9PSEU</name>
<keyword evidence="3" id="KW-1185">Reference proteome</keyword>
<dbReference type="Proteomes" id="UP000185511">
    <property type="component" value="Chromosome"/>
</dbReference>
<feature type="region of interest" description="Disordered" evidence="1">
    <location>
        <begin position="114"/>
        <end position="138"/>
    </location>
</feature>
<gene>
    <name evidence="2" type="ORF">UA74_26250</name>
</gene>
<dbReference type="KEGG" id="acad:UA74_26250"/>
<dbReference type="AlphaFoldDB" id="A0AAC9PUN0"/>
<feature type="compositionally biased region" description="Basic and acidic residues" evidence="1">
    <location>
        <begin position="43"/>
        <end position="57"/>
    </location>
</feature>
<accession>A0AAC9PUN0</accession>
<dbReference type="EMBL" id="CP016076">
    <property type="protein sequence ID" value="APU17255.1"/>
    <property type="molecule type" value="Genomic_DNA"/>
</dbReference>